<reference evidence="1 2" key="1">
    <citation type="journal article" date="2022" name="Nat. Ecol. Evol.">
        <title>A masculinizing supergene underlies an exaggerated male reproductive morph in a spider.</title>
        <authorList>
            <person name="Hendrickx F."/>
            <person name="De Corte Z."/>
            <person name="Sonet G."/>
            <person name="Van Belleghem S.M."/>
            <person name="Kostlbacher S."/>
            <person name="Vangestel C."/>
        </authorList>
    </citation>
    <scope>NUCLEOTIDE SEQUENCE [LARGE SCALE GENOMIC DNA]</scope>
    <source>
        <strain evidence="1">W744_W776</strain>
    </source>
</reference>
<gene>
    <name evidence="1" type="ORF">JTE90_023132</name>
</gene>
<accession>A0AAV6TI23</accession>
<keyword evidence="2" id="KW-1185">Reference proteome</keyword>
<protein>
    <submittedName>
        <fullName evidence="1">Uncharacterized protein</fullName>
    </submittedName>
</protein>
<evidence type="ECO:0000313" key="1">
    <source>
        <dbReference type="EMBL" id="KAG8171407.1"/>
    </source>
</evidence>
<sequence length="98" mass="10907">MDRAGINVFFARGAKRAQSKILGKHMGSAVEERIPMTIEVFALKPRGGCAPFCPGLGSGGWACHTSYWNRDHTKCPPRKKDAFWDNDSFIFPMVSFKA</sequence>
<evidence type="ECO:0000313" key="2">
    <source>
        <dbReference type="Proteomes" id="UP000827092"/>
    </source>
</evidence>
<comment type="caution">
    <text evidence="1">The sequence shown here is derived from an EMBL/GenBank/DDBJ whole genome shotgun (WGS) entry which is preliminary data.</text>
</comment>
<proteinExistence type="predicted"/>
<dbReference type="AlphaFoldDB" id="A0AAV6TI23"/>
<name>A0AAV6TI23_9ARAC</name>
<dbReference type="EMBL" id="JAFNEN010004014">
    <property type="protein sequence ID" value="KAG8171407.1"/>
    <property type="molecule type" value="Genomic_DNA"/>
</dbReference>
<dbReference type="Proteomes" id="UP000827092">
    <property type="component" value="Unassembled WGS sequence"/>
</dbReference>
<organism evidence="1 2">
    <name type="scientific">Oedothorax gibbosus</name>
    <dbReference type="NCBI Taxonomy" id="931172"/>
    <lineage>
        <taxon>Eukaryota</taxon>
        <taxon>Metazoa</taxon>
        <taxon>Ecdysozoa</taxon>
        <taxon>Arthropoda</taxon>
        <taxon>Chelicerata</taxon>
        <taxon>Arachnida</taxon>
        <taxon>Araneae</taxon>
        <taxon>Araneomorphae</taxon>
        <taxon>Entelegynae</taxon>
        <taxon>Araneoidea</taxon>
        <taxon>Linyphiidae</taxon>
        <taxon>Erigoninae</taxon>
        <taxon>Oedothorax</taxon>
    </lineage>
</organism>